<gene>
    <name evidence="5" type="ORF">D7I44_11975</name>
</gene>
<dbReference type="InterPro" id="IPR050194">
    <property type="entry name" value="Glycosyltransferase_grp1"/>
</dbReference>
<dbReference type="GO" id="GO:1901137">
    <property type="term" value="P:carbohydrate derivative biosynthetic process"/>
    <property type="evidence" value="ECO:0007669"/>
    <property type="project" value="UniProtKB-ARBA"/>
</dbReference>
<evidence type="ECO:0000313" key="6">
    <source>
        <dbReference type="Proteomes" id="UP000275069"/>
    </source>
</evidence>
<feature type="domain" description="Glycosyltransferase subfamily 4-like N-terminal" evidence="4">
    <location>
        <begin position="11"/>
        <end position="137"/>
    </location>
</feature>
<dbReference type="KEGG" id="gry:D7I44_11975"/>
<sequence length="343" mass="38130">MANHVLVYATRADAPIRGADLEGFSTVIELPRGHARRVLTIRKMIKRFSDVTVHAHSSLGGLYARFAMPKSTSRRIVYTPHCYAFERADLPALVRALYWSAEWILSFNTTVFAACSPREAELSSWLGSRGRVEYVPNIYPRDSILELHEGPRRSGPRLRLVGAGRIAAQKDPGFFAASVEALRRKGFNVEARWIGDGPPVWRKELEGAGVDILGWLDREDVFTALAESDIYIHSAAWEGFPIGLLEADAAGLPVIVRSAAWNRGLRIPNAIVQPTDIVGCVRKLMSSSDRLVALERQRNIFAGHTADKLRVALARVYETERFQLRHDRPSLEPVDEAAGSPLA</sequence>
<dbReference type="AlphaFoldDB" id="A0A387BTA7"/>
<dbReference type="PANTHER" id="PTHR45947">
    <property type="entry name" value="SULFOQUINOVOSYL TRANSFERASE SQD2"/>
    <property type="match status" value="1"/>
</dbReference>
<keyword evidence="3 5" id="KW-0808">Transferase</keyword>
<dbReference type="Proteomes" id="UP000275069">
    <property type="component" value="Chromosome"/>
</dbReference>
<organism evidence="5 6">
    <name type="scientific">Gryllotalpicola protaetiae</name>
    <dbReference type="NCBI Taxonomy" id="2419771"/>
    <lineage>
        <taxon>Bacteria</taxon>
        <taxon>Bacillati</taxon>
        <taxon>Actinomycetota</taxon>
        <taxon>Actinomycetes</taxon>
        <taxon>Micrococcales</taxon>
        <taxon>Microbacteriaceae</taxon>
        <taxon>Gryllotalpicola</taxon>
    </lineage>
</organism>
<name>A0A387BTA7_9MICO</name>
<dbReference type="Pfam" id="PF13692">
    <property type="entry name" value="Glyco_trans_1_4"/>
    <property type="match status" value="1"/>
</dbReference>
<evidence type="ECO:0000313" key="5">
    <source>
        <dbReference type="EMBL" id="AYG04177.1"/>
    </source>
</evidence>
<dbReference type="GO" id="GO:0016757">
    <property type="term" value="F:glycosyltransferase activity"/>
    <property type="evidence" value="ECO:0007669"/>
    <property type="project" value="UniProtKB-KW"/>
</dbReference>
<keyword evidence="2" id="KW-0328">Glycosyltransferase</keyword>
<dbReference type="RefSeq" id="WP_120789707.1">
    <property type="nucleotide sequence ID" value="NZ_CP032624.1"/>
</dbReference>
<dbReference type="SUPFAM" id="SSF53756">
    <property type="entry name" value="UDP-Glycosyltransferase/glycogen phosphorylase"/>
    <property type="match status" value="1"/>
</dbReference>
<evidence type="ECO:0000256" key="3">
    <source>
        <dbReference type="ARBA" id="ARBA00022679"/>
    </source>
</evidence>
<reference evidence="5 6" key="1">
    <citation type="submission" date="2018-09" db="EMBL/GenBank/DDBJ databases">
        <title>Genome sequencing of strain 2DFW10M-5.</title>
        <authorList>
            <person name="Heo J."/>
            <person name="Kim S.-J."/>
            <person name="Kwon S.-W."/>
        </authorList>
    </citation>
    <scope>NUCLEOTIDE SEQUENCE [LARGE SCALE GENOMIC DNA]</scope>
    <source>
        <strain evidence="5 6">2DFW10M-5</strain>
    </source>
</reference>
<dbReference type="Pfam" id="PF13579">
    <property type="entry name" value="Glyco_trans_4_4"/>
    <property type="match status" value="1"/>
</dbReference>
<proteinExistence type="predicted"/>
<keyword evidence="6" id="KW-1185">Reference proteome</keyword>
<dbReference type="PANTHER" id="PTHR45947:SF3">
    <property type="entry name" value="SULFOQUINOVOSYL TRANSFERASE SQD2"/>
    <property type="match status" value="1"/>
</dbReference>
<accession>A0A387BTA7</accession>
<dbReference type="Gene3D" id="3.40.50.2000">
    <property type="entry name" value="Glycogen Phosphorylase B"/>
    <property type="match status" value="2"/>
</dbReference>
<evidence type="ECO:0000256" key="2">
    <source>
        <dbReference type="ARBA" id="ARBA00022676"/>
    </source>
</evidence>
<evidence type="ECO:0000259" key="4">
    <source>
        <dbReference type="Pfam" id="PF13579"/>
    </source>
</evidence>
<dbReference type="EMBL" id="CP032624">
    <property type="protein sequence ID" value="AYG04177.1"/>
    <property type="molecule type" value="Genomic_DNA"/>
</dbReference>
<evidence type="ECO:0000256" key="1">
    <source>
        <dbReference type="ARBA" id="ARBA00021292"/>
    </source>
</evidence>
<dbReference type="InterPro" id="IPR028098">
    <property type="entry name" value="Glyco_trans_4-like_N"/>
</dbReference>
<dbReference type="OrthoDB" id="477186at2"/>
<protein>
    <recommendedName>
        <fullName evidence="1">D-inositol 3-phosphate glycosyltransferase</fullName>
    </recommendedName>
</protein>